<evidence type="ECO:0000313" key="2">
    <source>
        <dbReference type="Ensembl" id="ENSACUP00000000710.1"/>
    </source>
</evidence>
<evidence type="ECO:0000313" key="3">
    <source>
        <dbReference type="Proteomes" id="UP000472269"/>
    </source>
</evidence>
<reference evidence="2" key="1">
    <citation type="submission" date="2025-08" db="UniProtKB">
        <authorList>
            <consortium name="Ensembl"/>
        </authorList>
    </citation>
    <scope>IDENTIFICATION</scope>
</reference>
<name>A0A663LL99_ATHCN</name>
<dbReference type="Ensembl" id="ENSACUT00000000767.1">
    <property type="protein sequence ID" value="ENSACUP00000000710.1"/>
    <property type="gene ID" value="ENSACUG00000000546.1"/>
</dbReference>
<evidence type="ECO:0008006" key="4">
    <source>
        <dbReference type="Google" id="ProtNLM"/>
    </source>
</evidence>
<dbReference type="Proteomes" id="UP000472269">
    <property type="component" value="Unplaced"/>
</dbReference>
<proteinExistence type="predicted"/>
<sequence>MKHSNAGWCVHLPLVFGQAEQGQRREREVVQRPLPSAHFSRAPAAGSCAPSSSSPRVLAAQSGLCSPFALPLFFSTVTDLLLLFVFLPSPRGRRV</sequence>
<evidence type="ECO:0000256" key="1">
    <source>
        <dbReference type="SAM" id="Phobius"/>
    </source>
</evidence>
<keyword evidence="1" id="KW-0812">Transmembrane</keyword>
<keyword evidence="3" id="KW-1185">Reference proteome</keyword>
<protein>
    <recommendedName>
        <fullName evidence="4">Transmembrane protein</fullName>
    </recommendedName>
</protein>
<dbReference type="AlphaFoldDB" id="A0A663LL99"/>
<reference evidence="2" key="2">
    <citation type="submission" date="2025-09" db="UniProtKB">
        <authorList>
            <consortium name="Ensembl"/>
        </authorList>
    </citation>
    <scope>IDENTIFICATION</scope>
</reference>
<organism evidence="2 3">
    <name type="scientific">Athene cunicularia</name>
    <name type="common">Burrowing owl</name>
    <name type="synonym">Speotyto cunicularia</name>
    <dbReference type="NCBI Taxonomy" id="194338"/>
    <lineage>
        <taxon>Eukaryota</taxon>
        <taxon>Metazoa</taxon>
        <taxon>Chordata</taxon>
        <taxon>Craniata</taxon>
        <taxon>Vertebrata</taxon>
        <taxon>Euteleostomi</taxon>
        <taxon>Archelosauria</taxon>
        <taxon>Archosauria</taxon>
        <taxon>Dinosauria</taxon>
        <taxon>Saurischia</taxon>
        <taxon>Theropoda</taxon>
        <taxon>Coelurosauria</taxon>
        <taxon>Aves</taxon>
        <taxon>Neognathae</taxon>
        <taxon>Neoaves</taxon>
        <taxon>Telluraves</taxon>
        <taxon>Strigiformes</taxon>
        <taxon>Strigidae</taxon>
        <taxon>Athene</taxon>
    </lineage>
</organism>
<feature type="transmembrane region" description="Helical" evidence="1">
    <location>
        <begin position="68"/>
        <end position="87"/>
    </location>
</feature>
<keyword evidence="1" id="KW-1133">Transmembrane helix</keyword>
<keyword evidence="1" id="KW-0472">Membrane</keyword>
<accession>A0A663LL99</accession>